<dbReference type="NCBIfam" id="NF011652">
    <property type="entry name" value="PRK15070.1"/>
    <property type="match status" value="1"/>
</dbReference>
<evidence type="ECO:0000256" key="9">
    <source>
        <dbReference type="ARBA" id="ARBA00047589"/>
    </source>
</evidence>
<accession>A0A072NP26</accession>
<dbReference type="AlphaFoldDB" id="A0A072NP26"/>
<dbReference type="GO" id="GO:0016747">
    <property type="term" value="F:acyltransferase activity, transferring groups other than amino-acyl groups"/>
    <property type="evidence" value="ECO:0007669"/>
    <property type="project" value="InterPro"/>
</dbReference>
<evidence type="ECO:0000256" key="5">
    <source>
        <dbReference type="ARBA" id="ARBA00022679"/>
    </source>
</evidence>
<comment type="function">
    <text evidence="10">Involved in 1,2-propanediol (1,2-PD) degradation by catalyzing the conversion of propanoyl-CoA to propanoyl-phosphate.</text>
</comment>
<sequence length="223" mass="24417">MGKVDINRLVDEIVKEITTLGKMEKSKNETLVPIGVSSRHCHLTVEDFAVLFGKDASLTKKVDLKQPGHYAANETVTLAGPKGCIQNVRILGPFRKNTQVEVSISDAIKLGLQPPIRESGKIIDSSPITIIGPKGSIYLEEGLIIAQAHIHMSLEDAEYFNVKDGDYVRIKMMNENRPISFDKVKVRVSSGFVLEMHIDTDEANAANVKPGAFGKLIKPGDPV</sequence>
<dbReference type="UniPathway" id="UPA00621"/>
<comment type="similarity">
    <text evidence="2 10">Belongs to the PduL family.</text>
</comment>
<dbReference type="PIRSF" id="PIRSF010130">
    <property type="entry name" value="PduL"/>
    <property type="match status" value="1"/>
</dbReference>
<organism evidence="11 12">
    <name type="scientific">Schinkia azotoformans MEV2011</name>
    <dbReference type="NCBI Taxonomy" id="1348973"/>
    <lineage>
        <taxon>Bacteria</taxon>
        <taxon>Bacillati</taxon>
        <taxon>Bacillota</taxon>
        <taxon>Bacilli</taxon>
        <taxon>Bacillales</taxon>
        <taxon>Bacillaceae</taxon>
        <taxon>Calidifontibacillus/Schinkia group</taxon>
        <taxon>Schinkia</taxon>
    </lineage>
</organism>
<name>A0A072NP26_SCHAZ</name>
<comment type="caution">
    <text evidence="11">The sequence shown here is derived from an EMBL/GenBank/DDBJ whole genome shotgun (WGS) entry which is preliminary data.</text>
</comment>
<evidence type="ECO:0000313" key="12">
    <source>
        <dbReference type="Proteomes" id="UP000027936"/>
    </source>
</evidence>
<protein>
    <recommendedName>
        <fullName evidence="4 10">Phosphate propanoyltransferase</fullName>
        <ecNumber evidence="3 10">2.3.1.222</ecNumber>
    </recommendedName>
</protein>
<evidence type="ECO:0000256" key="6">
    <source>
        <dbReference type="ARBA" id="ARBA00022723"/>
    </source>
</evidence>
<evidence type="ECO:0000256" key="2">
    <source>
        <dbReference type="ARBA" id="ARBA00007342"/>
    </source>
</evidence>
<keyword evidence="6" id="KW-0479">Metal-binding</keyword>
<proteinExistence type="inferred from homology"/>
<dbReference type="PANTHER" id="PTHR39453:SF1">
    <property type="entry name" value="PHOSPHATE PROPANOYLTRANSFERASE"/>
    <property type="match status" value="1"/>
</dbReference>
<keyword evidence="5 10" id="KW-0808">Transferase</keyword>
<dbReference type="OrthoDB" id="9784365at2"/>
<dbReference type="EMBL" id="JJRY01000004">
    <property type="protein sequence ID" value="KEF39206.1"/>
    <property type="molecule type" value="Genomic_DNA"/>
</dbReference>
<evidence type="ECO:0000256" key="4">
    <source>
        <dbReference type="ARBA" id="ARBA00020837"/>
    </source>
</evidence>
<evidence type="ECO:0000256" key="7">
    <source>
        <dbReference type="ARBA" id="ARBA00022833"/>
    </source>
</evidence>
<dbReference type="EC" id="2.3.1.222" evidence="3 10"/>
<dbReference type="Pfam" id="PF06130">
    <property type="entry name" value="PTAC"/>
    <property type="match status" value="1"/>
</dbReference>
<dbReference type="PATRIC" id="fig|1348973.3.peg.1558"/>
<reference evidence="11 12" key="1">
    <citation type="submission" date="2014-04" db="EMBL/GenBank/DDBJ databases">
        <title>Draft genome sequence of Bacillus azotoformans MEV2011, a (co-) denitrifying strain unable to grow in the presence of oxygen.</title>
        <authorList>
            <person name="Nielsen M."/>
            <person name="Schreiber L."/>
            <person name="Finster K."/>
            <person name="Schramm A."/>
        </authorList>
    </citation>
    <scope>NUCLEOTIDE SEQUENCE [LARGE SCALE GENOMIC DNA]</scope>
    <source>
        <strain evidence="11 12">MEV2011</strain>
    </source>
</reference>
<keyword evidence="8 10" id="KW-0012">Acyltransferase</keyword>
<comment type="cofactor">
    <cofactor evidence="1">
        <name>Zn(2+)</name>
        <dbReference type="ChEBI" id="CHEBI:29105"/>
    </cofactor>
</comment>
<dbReference type="InterPro" id="IPR008300">
    <property type="entry name" value="PTAC"/>
</dbReference>
<keyword evidence="7" id="KW-0862">Zinc</keyword>
<comment type="pathway">
    <text evidence="10">Polyol metabolism; 1,2-propanediol degradation.</text>
</comment>
<comment type="catalytic activity">
    <reaction evidence="9 10">
        <text>propanoyl-CoA + phosphate = propanoyl phosphate + CoA</text>
        <dbReference type="Rhea" id="RHEA:28046"/>
        <dbReference type="ChEBI" id="CHEBI:43474"/>
        <dbReference type="ChEBI" id="CHEBI:57287"/>
        <dbReference type="ChEBI" id="CHEBI:57392"/>
        <dbReference type="ChEBI" id="CHEBI:58933"/>
        <dbReference type="EC" id="2.3.1.222"/>
    </reaction>
</comment>
<dbReference type="GO" id="GO:0051144">
    <property type="term" value="P:1,2-propanediol catabolic process"/>
    <property type="evidence" value="ECO:0007669"/>
    <property type="project" value="UniProtKB-UniPathway"/>
</dbReference>
<evidence type="ECO:0000256" key="1">
    <source>
        <dbReference type="ARBA" id="ARBA00001947"/>
    </source>
</evidence>
<gene>
    <name evidence="11" type="ORF">M670_01597</name>
</gene>
<evidence type="ECO:0000256" key="3">
    <source>
        <dbReference type="ARBA" id="ARBA00012206"/>
    </source>
</evidence>
<dbReference type="GO" id="GO:0046872">
    <property type="term" value="F:metal ion binding"/>
    <property type="evidence" value="ECO:0007669"/>
    <property type="project" value="UniProtKB-KW"/>
</dbReference>
<dbReference type="PANTHER" id="PTHR39453">
    <property type="entry name" value="PHOSPHATE PROPANOYLTRANSFERASE"/>
    <property type="match status" value="1"/>
</dbReference>
<evidence type="ECO:0000313" key="11">
    <source>
        <dbReference type="EMBL" id="KEF39206.1"/>
    </source>
</evidence>
<dbReference type="Proteomes" id="UP000027936">
    <property type="component" value="Unassembled WGS sequence"/>
</dbReference>
<dbReference type="RefSeq" id="WP_035194669.1">
    <property type="nucleotide sequence ID" value="NZ_JJRY01000004.1"/>
</dbReference>
<evidence type="ECO:0000256" key="10">
    <source>
        <dbReference type="PIRNR" id="PIRNR010130"/>
    </source>
</evidence>
<evidence type="ECO:0000256" key="8">
    <source>
        <dbReference type="ARBA" id="ARBA00023315"/>
    </source>
</evidence>